<keyword evidence="3" id="KW-0902">Two-component regulatory system</keyword>
<dbReference type="InterPro" id="IPR010559">
    <property type="entry name" value="Sig_transdc_His_kin_internal"/>
</dbReference>
<dbReference type="InterPro" id="IPR003594">
    <property type="entry name" value="HATPase_dom"/>
</dbReference>
<gene>
    <name evidence="7" type="ORF">FHS16_001396</name>
</gene>
<feature type="domain" description="Signal transduction histidine kinase internal region" evidence="6">
    <location>
        <begin position="380"/>
        <end position="459"/>
    </location>
</feature>
<evidence type="ECO:0000313" key="8">
    <source>
        <dbReference type="Proteomes" id="UP000518605"/>
    </source>
</evidence>
<keyword evidence="7" id="KW-0418">Kinase</keyword>
<evidence type="ECO:0000259" key="5">
    <source>
        <dbReference type="Pfam" id="PF02518"/>
    </source>
</evidence>
<keyword evidence="4" id="KW-1133">Transmembrane helix</keyword>
<dbReference type="Gene3D" id="6.10.340.10">
    <property type="match status" value="1"/>
</dbReference>
<organism evidence="7 8">
    <name type="scientific">Paenibacillus endophyticus</name>
    <dbReference type="NCBI Taxonomy" id="1294268"/>
    <lineage>
        <taxon>Bacteria</taxon>
        <taxon>Bacillati</taxon>
        <taxon>Bacillota</taxon>
        <taxon>Bacilli</taxon>
        <taxon>Bacillales</taxon>
        <taxon>Paenibacillaceae</taxon>
        <taxon>Paenibacillus</taxon>
    </lineage>
</organism>
<keyword evidence="4" id="KW-0812">Transmembrane</keyword>
<dbReference type="InterPro" id="IPR036890">
    <property type="entry name" value="HATPase_C_sf"/>
</dbReference>
<dbReference type="GO" id="GO:0000155">
    <property type="term" value="F:phosphorelay sensor kinase activity"/>
    <property type="evidence" value="ECO:0007669"/>
    <property type="project" value="InterPro"/>
</dbReference>
<evidence type="ECO:0000313" key="7">
    <source>
        <dbReference type="EMBL" id="MBB3151353.1"/>
    </source>
</evidence>
<evidence type="ECO:0000259" key="6">
    <source>
        <dbReference type="Pfam" id="PF06580"/>
    </source>
</evidence>
<dbReference type="EC" id="2.7.13.3" evidence="2"/>
<evidence type="ECO:0000256" key="3">
    <source>
        <dbReference type="ARBA" id="ARBA00023012"/>
    </source>
</evidence>
<dbReference type="Gene3D" id="3.30.565.10">
    <property type="entry name" value="Histidine kinase-like ATPase, C-terminal domain"/>
    <property type="match status" value="1"/>
</dbReference>
<accession>A0A7W5C543</accession>
<evidence type="ECO:0000256" key="1">
    <source>
        <dbReference type="ARBA" id="ARBA00000085"/>
    </source>
</evidence>
<dbReference type="InterPro" id="IPR004358">
    <property type="entry name" value="Sig_transdc_His_kin-like_C"/>
</dbReference>
<evidence type="ECO:0000256" key="4">
    <source>
        <dbReference type="SAM" id="Phobius"/>
    </source>
</evidence>
<dbReference type="PRINTS" id="PR00344">
    <property type="entry name" value="BCTRLSENSOR"/>
</dbReference>
<dbReference type="AlphaFoldDB" id="A0A7W5C543"/>
<evidence type="ECO:0000256" key="2">
    <source>
        <dbReference type="ARBA" id="ARBA00012438"/>
    </source>
</evidence>
<keyword evidence="8" id="KW-1185">Reference proteome</keyword>
<feature type="domain" description="Histidine kinase/HSP90-like ATPase" evidence="5">
    <location>
        <begin position="479"/>
        <end position="588"/>
    </location>
</feature>
<feature type="transmembrane region" description="Helical" evidence="4">
    <location>
        <begin position="21"/>
        <end position="41"/>
    </location>
</feature>
<dbReference type="InterPro" id="IPR050640">
    <property type="entry name" value="Bact_2-comp_sensor_kinase"/>
</dbReference>
<comment type="catalytic activity">
    <reaction evidence="1">
        <text>ATP + protein L-histidine = ADP + protein N-phospho-L-histidine.</text>
        <dbReference type="EC" id="2.7.13.3"/>
    </reaction>
</comment>
<name>A0A7W5C543_9BACL</name>
<dbReference type="GO" id="GO:0016020">
    <property type="term" value="C:membrane"/>
    <property type="evidence" value="ECO:0007669"/>
    <property type="project" value="InterPro"/>
</dbReference>
<proteinExistence type="predicted"/>
<dbReference type="SUPFAM" id="SSF55874">
    <property type="entry name" value="ATPase domain of HSP90 chaperone/DNA topoisomerase II/histidine kinase"/>
    <property type="match status" value="1"/>
</dbReference>
<dbReference type="Proteomes" id="UP000518605">
    <property type="component" value="Unassembled WGS sequence"/>
</dbReference>
<feature type="transmembrane region" description="Helical" evidence="4">
    <location>
        <begin position="295"/>
        <end position="316"/>
    </location>
</feature>
<keyword evidence="4" id="KW-0472">Membrane</keyword>
<dbReference type="PANTHER" id="PTHR34220">
    <property type="entry name" value="SENSOR HISTIDINE KINASE YPDA"/>
    <property type="match status" value="1"/>
</dbReference>
<dbReference type="Pfam" id="PF06580">
    <property type="entry name" value="His_kinase"/>
    <property type="match status" value="1"/>
</dbReference>
<reference evidence="7 8" key="1">
    <citation type="submission" date="2020-08" db="EMBL/GenBank/DDBJ databases">
        <title>Genomic Encyclopedia of Type Strains, Phase III (KMG-III): the genomes of soil and plant-associated and newly described type strains.</title>
        <authorList>
            <person name="Whitman W."/>
        </authorList>
    </citation>
    <scope>NUCLEOTIDE SEQUENCE [LARGE SCALE GENOMIC DNA]</scope>
    <source>
        <strain evidence="7 8">CECT 8234</strain>
    </source>
</reference>
<dbReference type="PANTHER" id="PTHR34220:SF7">
    <property type="entry name" value="SENSOR HISTIDINE KINASE YPDA"/>
    <property type="match status" value="1"/>
</dbReference>
<dbReference type="Pfam" id="PF02518">
    <property type="entry name" value="HATPase_c"/>
    <property type="match status" value="1"/>
</dbReference>
<dbReference type="RefSeq" id="WP_183560234.1">
    <property type="nucleotide sequence ID" value="NZ_CBCSLB010000002.1"/>
</dbReference>
<protein>
    <recommendedName>
        <fullName evidence="2">histidine kinase</fullName>
        <ecNumber evidence="2">2.7.13.3</ecNumber>
    </recommendedName>
</protein>
<sequence>MISKLFRLLTEPFRRSIRNKLIFTMIFLSVVPIIAVTALAAENNRKSMETEVISTNLSNMKWTGIYLGEQFAQLNNLVYTVLISPHLSDYLASTEGSVLYNPYAAQKNIMDTLNNLFYSAGNHVVGAGLYLREPGKLFNINANQYDLKSTTITPSPYKRLFEEDKDFIIQSTSGDEGQFQLVRSINRFENRDKLGGISLNIRWSMLDQTLALIGRGEEHRVFIAGDDGSVLYQPVGEKPSDEIMDRVKHATEGQGYFKLPKAYVFYNTIDPVGLKLVTIIPTSFINKSAQSTMRFGLIVGAISIAVSILIAILLAWRTATPIVTLARSMQGLGLIKETELPQSNRVDEIGLLETKLYNMSYRIREHIKTEYSINLEKKTAELKALQAQINPHFLQNTLQMIGSMLFTKKPAESYEIIRSLSDMFRYVIRDPNDLASLKAEMEHLNNYMLIQKQRFSSRLSYSIDVDELALACSIPKLTLQPIVENAFFHGLENKSGSWELSVSVAHAQDADAVHIRIQDNGVGIQEKKLADLKRRLNNQSGQVWTRGNRIGIQNVASRIAMHFGTSYGITVESEHGAGTLVTVIIPKEARGELGDKSIDR</sequence>
<comment type="caution">
    <text evidence="7">The sequence shown here is derived from an EMBL/GenBank/DDBJ whole genome shotgun (WGS) entry which is preliminary data.</text>
</comment>
<dbReference type="EMBL" id="JACHXW010000003">
    <property type="protein sequence ID" value="MBB3151353.1"/>
    <property type="molecule type" value="Genomic_DNA"/>
</dbReference>
<keyword evidence="7" id="KW-0808">Transferase</keyword>